<feature type="chain" id="PRO_5022811011" description="Secreted protein" evidence="1">
    <location>
        <begin position="25"/>
        <end position="92"/>
    </location>
</feature>
<feature type="signal peptide" evidence="1">
    <location>
        <begin position="1"/>
        <end position="24"/>
    </location>
</feature>
<evidence type="ECO:0000313" key="2">
    <source>
        <dbReference type="EMBL" id="TFK44691.1"/>
    </source>
</evidence>
<dbReference type="AlphaFoldDB" id="A0A5C3MTH1"/>
<accession>A0A5C3MTH1</accession>
<keyword evidence="3" id="KW-1185">Reference proteome</keyword>
<name>A0A5C3MTH1_9AGAR</name>
<evidence type="ECO:0000256" key="1">
    <source>
        <dbReference type="SAM" id="SignalP"/>
    </source>
</evidence>
<evidence type="ECO:0000313" key="3">
    <source>
        <dbReference type="Proteomes" id="UP000308652"/>
    </source>
</evidence>
<protein>
    <recommendedName>
        <fullName evidence="4">Secreted protein</fullName>
    </recommendedName>
</protein>
<proteinExistence type="predicted"/>
<reference evidence="2 3" key="1">
    <citation type="journal article" date="2019" name="Nat. Ecol. Evol.">
        <title>Megaphylogeny resolves global patterns of mushroom evolution.</title>
        <authorList>
            <person name="Varga T."/>
            <person name="Krizsan K."/>
            <person name="Foldi C."/>
            <person name="Dima B."/>
            <person name="Sanchez-Garcia M."/>
            <person name="Sanchez-Ramirez S."/>
            <person name="Szollosi G.J."/>
            <person name="Szarkandi J.G."/>
            <person name="Papp V."/>
            <person name="Albert L."/>
            <person name="Andreopoulos W."/>
            <person name="Angelini C."/>
            <person name="Antonin V."/>
            <person name="Barry K.W."/>
            <person name="Bougher N.L."/>
            <person name="Buchanan P."/>
            <person name="Buyck B."/>
            <person name="Bense V."/>
            <person name="Catcheside P."/>
            <person name="Chovatia M."/>
            <person name="Cooper J."/>
            <person name="Damon W."/>
            <person name="Desjardin D."/>
            <person name="Finy P."/>
            <person name="Geml J."/>
            <person name="Haridas S."/>
            <person name="Hughes K."/>
            <person name="Justo A."/>
            <person name="Karasinski D."/>
            <person name="Kautmanova I."/>
            <person name="Kiss B."/>
            <person name="Kocsube S."/>
            <person name="Kotiranta H."/>
            <person name="LaButti K.M."/>
            <person name="Lechner B.E."/>
            <person name="Liimatainen K."/>
            <person name="Lipzen A."/>
            <person name="Lukacs Z."/>
            <person name="Mihaltcheva S."/>
            <person name="Morgado L.N."/>
            <person name="Niskanen T."/>
            <person name="Noordeloos M.E."/>
            <person name="Ohm R.A."/>
            <person name="Ortiz-Santana B."/>
            <person name="Ovrebo C."/>
            <person name="Racz N."/>
            <person name="Riley R."/>
            <person name="Savchenko A."/>
            <person name="Shiryaev A."/>
            <person name="Soop K."/>
            <person name="Spirin V."/>
            <person name="Szebenyi C."/>
            <person name="Tomsovsky M."/>
            <person name="Tulloss R.E."/>
            <person name="Uehling J."/>
            <person name="Grigoriev I.V."/>
            <person name="Vagvolgyi C."/>
            <person name="Papp T."/>
            <person name="Martin F.M."/>
            <person name="Miettinen O."/>
            <person name="Hibbett D.S."/>
            <person name="Nagy L.G."/>
        </authorList>
    </citation>
    <scope>NUCLEOTIDE SEQUENCE [LARGE SCALE GENOMIC DNA]</scope>
    <source>
        <strain evidence="2 3">CBS 166.37</strain>
    </source>
</reference>
<sequence>MIAFHLRRLILHPVSHLALSVASARTGCRTPLFVLKIYKLSDLVSTAFRVHDHKRFRLPFKEFKATNMRLLHHLRMSTMQLEGMFWPMTTFT</sequence>
<keyword evidence="1" id="KW-0732">Signal</keyword>
<evidence type="ECO:0008006" key="4">
    <source>
        <dbReference type="Google" id="ProtNLM"/>
    </source>
</evidence>
<dbReference type="EMBL" id="ML213590">
    <property type="protein sequence ID" value="TFK44691.1"/>
    <property type="molecule type" value="Genomic_DNA"/>
</dbReference>
<organism evidence="2 3">
    <name type="scientific">Crucibulum laeve</name>
    <dbReference type="NCBI Taxonomy" id="68775"/>
    <lineage>
        <taxon>Eukaryota</taxon>
        <taxon>Fungi</taxon>
        <taxon>Dikarya</taxon>
        <taxon>Basidiomycota</taxon>
        <taxon>Agaricomycotina</taxon>
        <taxon>Agaricomycetes</taxon>
        <taxon>Agaricomycetidae</taxon>
        <taxon>Agaricales</taxon>
        <taxon>Agaricineae</taxon>
        <taxon>Nidulariaceae</taxon>
        <taxon>Crucibulum</taxon>
    </lineage>
</organism>
<gene>
    <name evidence="2" type="ORF">BDQ12DRAFT_673385</name>
</gene>
<dbReference type="Proteomes" id="UP000308652">
    <property type="component" value="Unassembled WGS sequence"/>
</dbReference>